<feature type="modified residue" description="N6-(pyridoxal phosphate)lysine" evidence="9">
    <location>
        <position position="520"/>
    </location>
</feature>
<keyword evidence="6 10" id="KW-0808">Transferase</keyword>
<keyword evidence="7 9" id="KW-0663">Pyridoxal phosphate</keyword>
<protein>
    <recommendedName>
        <fullName evidence="10">Alpha-1,4 glucan phosphorylase</fullName>
        <ecNumber evidence="10">2.4.1.1</ecNumber>
    </recommendedName>
</protein>
<keyword evidence="4" id="KW-0021">Allosteric enzyme</keyword>
<name>A0A7S2J8R3_9DINO</name>
<dbReference type="InterPro" id="IPR035090">
    <property type="entry name" value="Pyridoxal_P_attach_site"/>
</dbReference>
<sequence length="672" mass="75261">MWEVKRADIRFPIRFGGSVKDGKWVPAQTVMAVAHDTPIPGYKTKNVITLRAWDAEPITADFDMFKFNECEHDAALADFKLAQMLTAVLYPGDIPREGKALRLKQQYMLSSASSQDIVARFEQRAAAAGKPPNWDDLSSKVAIQMNDTHPTLAAPELLRILIDEKGLPWEQGFGIMSKCVAYTNHTLLPEALEQWPLDLMEELLPRHVEIIKRIDQDFIALVKAKYSSMPKQELYATLANMTAMGNYYETGGSAEPFTSQREAPKPVVRMANLCIICGFAVNGVAKLHSDLCKEAVFTDFAKLWPEKFHNKTNGVTPRRWLAFANPELAAVVTKAIGTDGWIKEASMLVKLKEKAGDAKLQEEWTAVKTARKRELLELLWENVDDQIKGPAISDAADWLFDIQIKRMHEYKRQLLNIYGVVHRYKKYKAMSPAERAKQVRRLTVIGGKAFYSYWAAKECVALANAVGRVINNDPDVNGLMRLYFMPNYNVSAAEKLIPAAELSEHISTAGMEASGTSNMKFQMNGCLLIGTLDGANVEIRDCVGEENFFLFGTTADKVPGLRAERAAGKFTPSPRFLEIKETFKTGPFGDWSALMASLEGDSGFGRGDHFLLGYDFPSYIECQDRVEKMYHDKVAWTRGSIISTATSGQFSSDRSIKEYAEETWKVKPCPVP</sequence>
<dbReference type="PANTHER" id="PTHR11468:SF4">
    <property type="entry name" value="ALPHA-GLUCAN PHOSPHORYLASE 2, CYTOSOLIC"/>
    <property type="match status" value="1"/>
</dbReference>
<comment type="similarity">
    <text evidence="3 10">Belongs to the glycogen phosphorylase family.</text>
</comment>
<evidence type="ECO:0000256" key="1">
    <source>
        <dbReference type="ARBA" id="ARBA00001275"/>
    </source>
</evidence>
<dbReference type="SUPFAM" id="SSF53756">
    <property type="entry name" value="UDP-Glycosyltransferase/glycogen phosphorylase"/>
    <property type="match status" value="1"/>
</dbReference>
<keyword evidence="5 10" id="KW-0328">Glycosyltransferase</keyword>
<dbReference type="GO" id="GO:0008184">
    <property type="term" value="F:glycogen phosphorylase activity"/>
    <property type="evidence" value="ECO:0007669"/>
    <property type="project" value="InterPro"/>
</dbReference>
<dbReference type="FunFam" id="3.40.50.2000:FF:000003">
    <property type="entry name" value="Alpha-1,4 glucan phosphorylase"/>
    <property type="match status" value="1"/>
</dbReference>
<keyword evidence="8 10" id="KW-0119">Carbohydrate metabolism</keyword>
<reference evidence="11" key="1">
    <citation type="submission" date="2021-01" db="EMBL/GenBank/DDBJ databases">
        <authorList>
            <person name="Corre E."/>
            <person name="Pelletier E."/>
            <person name="Niang G."/>
            <person name="Scheremetjew M."/>
            <person name="Finn R."/>
            <person name="Kale V."/>
            <person name="Holt S."/>
            <person name="Cochrane G."/>
            <person name="Meng A."/>
            <person name="Brown T."/>
            <person name="Cohen L."/>
        </authorList>
    </citation>
    <scope>NUCLEOTIDE SEQUENCE</scope>
    <source>
        <strain evidence="11">CCMP2222</strain>
    </source>
</reference>
<dbReference type="Pfam" id="PF00343">
    <property type="entry name" value="Phosphorylase"/>
    <property type="match status" value="1"/>
</dbReference>
<evidence type="ECO:0000256" key="10">
    <source>
        <dbReference type="RuleBase" id="RU000587"/>
    </source>
</evidence>
<dbReference type="AlphaFoldDB" id="A0A7S2J8R3"/>
<dbReference type="InterPro" id="IPR000811">
    <property type="entry name" value="Glyco_trans_35"/>
</dbReference>
<evidence type="ECO:0000256" key="6">
    <source>
        <dbReference type="ARBA" id="ARBA00022679"/>
    </source>
</evidence>
<comment type="function">
    <text evidence="10">Allosteric enzyme that catalyzes the rate-limiting step in glycogen catabolism, the phosphorolytic cleavage of glycogen to produce glucose-1-phosphate, and plays a central role in maintaining cellular and organismal glucose homeostasis.</text>
</comment>
<proteinExistence type="inferred from homology"/>
<dbReference type="PROSITE" id="PS00102">
    <property type="entry name" value="PHOSPHORYLASE"/>
    <property type="match status" value="1"/>
</dbReference>
<accession>A0A7S2J8R3</accession>
<dbReference type="NCBIfam" id="TIGR02093">
    <property type="entry name" value="P_ylase"/>
    <property type="match status" value="1"/>
</dbReference>
<evidence type="ECO:0000256" key="9">
    <source>
        <dbReference type="PIRSR" id="PIRSR000460-1"/>
    </source>
</evidence>
<comment type="catalytic activity">
    <reaction evidence="1 10">
        <text>[(1-&gt;4)-alpha-D-glucosyl](n) + phosphate = [(1-&gt;4)-alpha-D-glucosyl](n-1) + alpha-D-glucose 1-phosphate</text>
        <dbReference type="Rhea" id="RHEA:41732"/>
        <dbReference type="Rhea" id="RHEA-COMP:9584"/>
        <dbReference type="Rhea" id="RHEA-COMP:9586"/>
        <dbReference type="ChEBI" id="CHEBI:15444"/>
        <dbReference type="ChEBI" id="CHEBI:43474"/>
        <dbReference type="ChEBI" id="CHEBI:58601"/>
        <dbReference type="EC" id="2.4.1.1"/>
    </reaction>
</comment>
<evidence type="ECO:0000256" key="8">
    <source>
        <dbReference type="ARBA" id="ARBA00023277"/>
    </source>
</evidence>
<dbReference type="GO" id="GO:0030170">
    <property type="term" value="F:pyridoxal phosphate binding"/>
    <property type="evidence" value="ECO:0007669"/>
    <property type="project" value="InterPro"/>
</dbReference>
<evidence type="ECO:0000256" key="2">
    <source>
        <dbReference type="ARBA" id="ARBA00001933"/>
    </source>
</evidence>
<gene>
    <name evidence="11" type="ORF">AAND1436_LOCUS47676</name>
</gene>
<comment type="cofactor">
    <cofactor evidence="2 10">
        <name>pyridoxal 5'-phosphate</name>
        <dbReference type="ChEBI" id="CHEBI:597326"/>
    </cofactor>
</comment>
<organism evidence="11">
    <name type="scientific">Alexandrium andersonii</name>
    <dbReference type="NCBI Taxonomy" id="327968"/>
    <lineage>
        <taxon>Eukaryota</taxon>
        <taxon>Sar</taxon>
        <taxon>Alveolata</taxon>
        <taxon>Dinophyceae</taxon>
        <taxon>Gonyaulacales</taxon>
        <taxon>Pyrocystaceae</taxon>
        <taxon>Alexandrium</taxon>
    </lineage>
</organism>
<dbReference type="EC" id="2.4.1.1" evidence="10"/>
<dbReference type="Gene3D" id="3.40.50.2000">
    <property type="entry name" value="Glycogen Phosphorylase B"/>
    <property type="match status" value="2"/>
</dbReference>
<dbReference type="PIRSF" id="PIRSF000460">
    <property type="entry name" value="Pprylas_GlgP"/>
    <property type="match status" value="1"/>
</dbReference>
<evidence type="ECO:0000256" key="4">
    <source>
        <dbReference type="ARBA" id="ARBA00022533"/>
    </source>
</evidence>
<evidence type="ECO:0000313" key="11">
    <source>
        <dbReference type="EMBL" id="CAD9539803.1"/>
    </source>
</evidence>
<dbReference type="PANTHER" id="PTHR11468">
    <property type="entry name" value="GLYCOGEN PHOSPHORYLASE"/>
    <property type="match status" value="1"/>
</dbReference>
<dbReference type="GO" id="GO:0005737">
    <property type="term" value="C:cytoplasm"/>
    <property type="evidence" value="ECO:0007669"/>
    <property type="project" value="TreeGrafter"/>
</dbReference>
<dbReference type="InterPro" id="IPR011833">
    <property type="entry name" value="Glycg_phsphrylas"/>
</dbReference>
<dbReference type="GO" id="GO:0005980">
    <property type="term" value="P:glycogen catabolic process"/>
    <property type="evidence" value="ECO:0007669"/>
    <property type="project" value="TreeGrafter"/>
</dbReference>
<evidence type="ECO:0000256" key="3">
    <source>
        <dbReference type="ARBA" id="ARBA00006047"/>
    </source>
</evidence>
<evidence type="ECO:0000256" key="7">
    <source>
        <dbReference type="ARBA" id="ARBA00022898"/>
    </source>
</evidence>
<dbReference type="EMBL" id="HBGQ01099749">
    <property type="protein sequence ID" value="CAD9539803.1"/>
    <property type="molecule type" value="Transcribed_RNA"/>
</dbReference>
<evidence type="ECO:0000256" key="5">
    <source>
        <dbReference type="ARBA" id="ARBA00022676"/>
    </source>
</evidence>